<keyword evidence="5" id="KW-1185">Reference proteome</keyword>
<dbReference type="Proteomes" id="UP000655523">
    <property type="component" value="Unassembled WGS sequence"/>
</dbReference>
<dbReference type="SUPFAM" id="SSF53474">
    <property type="entry name" value="alpha/beta-Hydrolases"/>
    <property type="match status" value="1"/>
</dbReference>
<evidence type="ECO:0000259" key="2">
    <source>
        <dbReference type="Pfam" id="PF11678"/>
    </source>
</evidence>
<dbReference type="RefSeq" id="WP_172162147.1">
    <property type="nucleotide sequence ID" value="NZ_WOEZ01000040.1"/>
</dbReference>
<accession>A0A972SH23</accession>
<name>A0A972SH23_9BURK</name>
<evidence type="ECO:0000259" key="3">
    <source>
        <dbReference type="Pfam" id="PF24322"/>
    </source>
</evidence>
<dbReference type="AlphaFoldDB" id="A0A972SH23"/>
<protein>
    <submittedName>
        <fullName evidence="4">DUF3274 domain-containing protein</fullName>
    </submittedName>
</protein>
<comment type="caution">
    <text evidence="4">The sequence shown here is derived from an EMBL/GenBank/DDBJ whole genome shotgun (WGS) entry which is preliminary data.</text>
</comment>
<dbReference type="Gene3D" id="3.40.50.1820">
    <property type="entry name" value="alpha/beta hydrolase"/>
    <property type="match status" value="1"/>
</dbReference>
<organism evidence="4 5">
    <name type="scientific">Paraburkholderia elongata</name>
    <dbReference type="NCBI Taxonomy" id="2675747"/>
    <lineage>
        <taxon>Bacteria</taxon>
        <taxon>Pseudomonadati</taxon>
        <taxon>Pseudomonadota</taxon>
        <taxon>Betaproteobacteria</taxon>
        <taxon>Burkholderiales</taxon>
        <taxon>Burkholderiaceae</taxon>
        <taxon>Paraburkholderia</taxon>
    </lineage>
</organism>
<reference evidence="4 5" key="1">
    <citation type="submission" date="2019-11" db="EMBL/GenBank/DDBJ databases">
        <title>Metabolism of dissolved organic matter in forest soils.</title>
        <authorList>
            <person name="Cyle K.T."/>
            <person name="Wilhelm R.C."/>
            <person name="Martinez C.E."/>
        </authorList>
    </citation>
    <scope>NUCLEOTIDE SEQUENCE [LARGE SCALE GENOMIC DNA]</scope>
    <source>
        <strain evidence="4 5">5N</strain>
    </source>
</reference>
<sequence>MAETDQTHHVVSSAAATTMSNRAADRPALVPPDRPGVVIFLHGVNDPGANYDVIEQGFCDGLNERLSRKDLRPGLYGVDYKKAQKYKAGDPDFDQWNKIKYDPDTYLYQRTEVPEDQATATHSMFIPFYWGYRAAPGEIQGGEQSPVTLRGQYQDKAGNRLSKHFAKGGGMFNNATTNIPAVYDPGWMANTANSIASLKMSDYQYSGQSPHRHYFVLAAERLAMLVREIRAIDSNETVSIMGHSQGTVITLLAQALLAESGDRCADCVIMVDTPYSLGEPIAADIAQPSAIPYTTRGKLNTLINIVNQVTKAPQHCVPALTELQTTDPLHGGRTGPGWSPNQAHRLDKDGTNVVFAERDNRGKVYLYFCTEDTTVDLPNVQGIGTHGVPDTIVEKWQGSKKVLGMPWKSEVSLDAMNALKKIRFQQRLWTKKPDSWDGKPRLVGAPPAYLTVIDDERRFINGEPITPPYAPNLYGGEAIKGSPKKAGKDKPDDVSRDLVLGNPDAGLQWKPFPPDMPANLRGNSSGMMAWFNARSPDPENHTNAVRVADGRGLIYYREETPNEARQRMGTDKKSWDENSYHSAILRDSDNLRRVAAMDVAIGQAKALDDKDWRVLLIAIADWKTDAEGLKKIQNNPKFQSLSNKAQKLVEANARYYSAGVFPTALISQRPPKLVDAETYRDREKRQ</sequence>
<evidence type="ECO:0000313" key="5">
    <source>
        <dbReference type="Proteomes" id="UP000655523"/>
    </source>
</evidence>
<dbReference type="InterPro" id="IPR021692">
    <property type="entry name" value="Tle3_C"/>
</dbReference>
<feature type="domain" description="T6SS Tle3 phospholipase effector alpha/beta" evidence="3">
    <location>
        <begin position="35"/>
        <end position="389"/>
    </location>
</feature>
<dbReference type="InterPro" id="IPR029058">
    <property type="entry name" value="AB_hydrolase_fold"/>
</dbReference>
<feature type="region of interest" description="Disordered" evidence="1">
    <location>
        <begin position="473"/>
        <end position="493"/>
    </location>
</feature>
<evidence type="ECO:0000313" key="4">
    <source>
        <dbReference type="EMBL" id="NPT54569.1"/>
    </source>
</evidence>
<dbReference type="Pfam" id="PF24322">
    <property type="entry name" value="Tle3"/>
    <property type="match status" value="1"/>
</dbReference>
<feature type="domain" description="Antibacterial effector protein Tle3 C-terminal" evidence="2">
    <location>
        <begin position="529"/>
        <end position="682"/>
    </location>
</feature>
<proteinExistence type="predicted"/>
<evidence type="ECO:0000256" key="1">
    <source>
        <dbReference type="SAM" id="MobiDB-lite"/>
    </source>
</evidence>
<dbReference type="EMBL" id="WOEZ01000040">
    <property type="protein sequence ID" value="NPT54569.1"/>
    <property type="molecule type" value="Genomic_DNA"/>
</dbReference>
<dbReference type="Pfam" id="PF11678">
    <property type="entry name" value="Tle3_C"/>
    <property type="match status" value="1"/>
</dbReference>
<gene>
    <name evidence="4" type="ORF">GNZ13_08090</name>
</gene>
<dbReference type="InterPro" id="IPR056221">
    <property type="entry name" value="Tle3_ab_dom"/>
</dbReference>
<feature type="region of interest" description="Disordered" evidence="1">
    <location>
        <begin position="1"/>
        <end position="29"/>
    </location>
</feature>